<proteinExistence type="predicted"/>
<dbReference type="Proteomes" id="UP000236743">
    <property type="component" value="Unassembled WGS sequence"/>
</dbReference>
<dbReference type="EMBL" id="FNUY01000008">
    <property type="protein sequence ID" value="SEG63720.1"/>
    <property type="molecule type" value="Genomic_DNA"/>
</dbReference>
<protein>
    <submittedName>
        <fullName evidence="1">Uncharacterized protein</fullName>
    </submittedName>
</protein>
<keyword evidence="2" id="KW-1185">Reference proteome</keyword>
<gene>
    <name evidence="1" type="ORF">SAMN04488115_10827</name>
</gene>
<evidence type="ECO:0000313" key="1">
    <source>
        <dbReference type="EMBL" id="SEG63720.1"/>
    </source>
</evidence>
<sequence length="427" mass="47189">MEELAYDEWYAEVSAALPALFEPVRSGHVTPEVVVGLWRLLRIAPSGLRGKYEEVSEREILHEADSCIRPSALLAVPDPDTPDREACRIIGGLLRAAENQYLEAETGRSVDPEEWIVSAGGKSFFLIPAPRRSSKASPVDKAKDQRPFSRRGVTHMRVLRCDARGHQIFLKDHRELGRGLAEFSFSATTFSEVKFPEADGVRDGCFLVAGVEGPTETMVRQQLAEAGQNNSFAHVFPELTIDPAMRSVISDELLALSERTLPSPVIVVGGSFHDEVAGAFTNRGYVYSGSGKPLFEYRKIVVYSDPDKRHEDIQPGRSIPVMVTAIGLIAFPICKDLCHSHDTPFSELDVDFMLTPSCGDAKTIREHVGAAQRLHDRFSSRPFVAQQSYPPRDDDVIGYVLPATGGIRGLVEKDTFVQQHFSIRAVT</sequence>
<dbReference type="Gene3D" id="3.60.110.10">
    <property type="entry name" value="Carbon-nitrogen hydrolase"/>
    <property type="match status" value="1"/>
</dbReference>
<dbReference type="OrthoDB" id="7593639at2"/>
<dbReference type="AlphaFoldDB" id="A0A1H6BSV7"/>
<dbReference type="InterPro" id="IPR036526">
    <property type="entry name" value="C-N_Hydrolase_sf"/>
</dbReference>
<evidence type="ECO:0000313" key="2">
    <source>
        <dbReference type="Proteomes" id="UP000236743"/>
    </source>
</evidence>
<reference evidence="1 2" key="1">
    <citation type="submission" date="2016-10" db="EMBL/GenBank/DDBJ databases">
        <authorList>
            <person name="de Groot N.N."/>
        </authorList>
    </citation>
    <scope>NUCLEOTIDE SEQUENCE [LARGE SCALE GENOMIC DNA]</scope>
    <source>
        <strain evidence="1 2">DSM 26656</strain>
    </source>
</reference>
<dbReference type="SUPFAM" id="SSF56317">
    <property type="entry name" value="Carbon-nitrogen hydrolase"/>
    <property type="match status" value="1"/>
</dbReference>
<name>A0A1H6BSV7_9HYPH</name>
<accession>A0A1H6BSV7</accession>
<organism evidence="1 2">
    <name type="scientific">Bosea lathyri</name>
    <dbReference type="NCBI Taxonomy" id="1036778"/>
    <lineage>
        <taxon>Bacteria</taxon>
        <taxon>Pseudomonadati</taxon>
        <taxon>Pseudomonadota</taxon>
        <taxon>Alphaproteobacteria</taxon>
        <taxon>Hyphomicrobiales</taxon>
        <taxon>Boseaceae</taxon>
        <taxon>Bosea</taxon>
    </lineage>
</organism>
<dbReference type="RefSeq" id="WP_160115829.1">
    <property type="nucleotide sequence ID" value="NZ_FNUY01000008.1"/>
</dbReference>